<organism evidence="1 2">
    <name type="scientific">Caenorhabditis angaria</name>
    <dbReference type="NCBI Taxonomy" id="860376"/>
    <lineage>
        <taxon>Eukaryota</taxon>
        <taxon>Metazoa</taxon>
        <taxon>Ecdysozoa</taxon>
        <taxon>Nematoda</taxon>
        <taxon>Chromadorea</taxon>
        <taxon>Rhabditida</taxon>
        <taxon>Rhabditina</taxon>
        <taxon>Rhabditomorpha</taxon>
        <taxon>Rhabditoidea</taxon>
        <taxon>Rhabditidae</taxon>
        <taxon>Peloderinae</taxon>
        <taxon>Caenorhabditis</taxon>
    </lineage>
</organism>
<evidence type="ECO:0000313" key="2">
    <source>
        <dbReference type="Proteomes" id="UP001152747"/>
    </source>
</evidence>
<name>A0A9P1IV38_9PELO</name>
<gene>
    <name evidence="1" type="ORF">CAMP_LOCUS13379</name>
</gene>
<proteinExistence type="predicted"/>
<sequence length="247" mass="29404">MKTNLTSLEIDKKVNDEALYQTARVRYSQLIKDCEGKCELFDYFPKFYRNSTKTWRFYDDRGFAYMTGINHVSFHGLELVRDVIRDTTALKWLSSDESILIEDLYKIPALLFRCDRRILNSPKHFQCFIKALNFFSVAVRSDLRLKMMMSNAKFMSLSQHQKQINENELDFEMIEKRKRIARIACEYMHRVFIDFEGLLKVVLYQECVNVTIPHQLLYFKKWNFFISRSGKNAIVVKISINGFGFFR</sequence>
<dbReference type="OrthoDB" id="70899at2759"/>
<dbReference type="EMBL" id="CANHGI010000005">
    <property type="protein sequence ID" value="CAI5450742.1"/>
    <property type="molecule type" value="Genomic_DNA"/>
</dbReference>
<protein>
    <submittedName>
        <fullName evidence="1">Uncharacterized protein</fullName>
    </submittedName>
</protein>
<reference evidence="1" key="1">
    <citation type="submission" date="2022-11" db="EMBL/GenBank/DDBJ databases">
        <authorList>
            <person name="Kikuchi T."/>
        </authorList>
    </citation>
    <scope>NUCLEOTIDE SEQUENCE</scope>
    <source>
        <strain evidence="1">PS1010</strain>
    </source>
</reference>
<accession>A0A9P1IV38</accession>
<evidence type="ECO:0000313" key="1">
    <source>
        <dbReference type="EMBL" id="CAI5450742.1"/>
    </source>
</evidence>
<keyword evidence="2" id="KW-1185">Reference proteome</keyword>
<dbReference type="AlphaFoldDB" id="A0A9P1IV38"/>
<dbReference type="Proteomes" id="UP001152747">
    <property type="component" value="Unassembled WGS sequence"/>
</dbReference>
<comment type="caution">
    <text evidence="1">The sequence shown here is derived from an EMBL/GenBank/DDBJ whole genome shotgun (WGS) entry which is preliminary data.</text>
</comment>